<comment type="subcellular location">
    <subcellularLocation>
        <location evidence="1">Membrane</location>
    </subcellularLocation>
</comment>
<feature type="transmembrane region" description="Helical" evidence="5">
    <location>
        <begin position="154"/>
        <end position="172"/>
    </location>
</feature>
<dbReference type="EMBL" id="MNQH01000033">
    <property type="protein sequence ID" value="OKY93607.1"/>
    <property type="molecule type" value="Genomic_DNA"/>
</dbReference>
<feature type="domain" description="Mechanosensitive ion channel MscS" evidence="6">
    <location>
        <begin position="196"/>
        <end position="264"/>
    </location>
</feature>
<dbReference type="GO" id="GO:0005886">
    <property type="term" value="C:plasma membrane"/>
    <property type="evidence" value="ECO:0007669"/>
    <property type="project" value="TreeGrafter"/>
</dbReference>
<feature type="transmembrane region" description="Helical" evidence="5">
    <location>
        <begin position="113"/>
        <end position="133"/>
    </location>
</feature>
<dbReference type="PANTHER" id="PTHR30414">
    <property type="entry name" value="MINICONDUCTANCE MECHANOSENSITIVE CHANNEL YBDG"/>
    <property type="match status" value="1"/>
</dbReference>
<keyword evidence="3 5" id="KW-1133">Transmembrane helix</keyword>
<feature type="transmembrane region" description="Helical" evidence="5">
    <location>
        <begin position="184"/>
        <end position="207"/>
    </location>
</feature>
<gene>
    <name evidence="7" type="ORF">BHV66_08090</name>
</gene>
<dbReference type="RefSeq" id="WP_022459946.1">
    <property type="nucleotide sequence ID" value="NZ_CAKVYA010000002.1"/>
</dbReference>
<organism evidence="7 8">
    <name type="scientific">Alistipes putredinis</name>
    <dbReference type="NCBI Taxonomy" id="28117"/>
    <lineage>
        <taxon>Bacteria</taxon>
        <taxon>Pseudomonadati</taxon>
        <taxon>Bacteroidota</taxon>
        <taxon>Bacteroidia</taxon>
        <taxon>Bacteroidales</taxon>
        <taxon>Rikenellaceae</taxon>
        <taxon>Alistipes</taxon>
    </lineage>
</organism>
<accession>A0A1Q6F3Z5</accession>
<evidence type="ECO:0000256" key="1">
    <source>
        <dbReference type="ARBA" id="ARBA00004370"/>
    </source>
</evidence>
<comment type="caution">
    <text evidence="7">The sequence shown here is derived from an EMBL/GenBank/DDBJ whole genome shotgun (WGS) entry which is preliminary data.</text>
</comment>
<proteinExistence type="predicted"/>
<dbReference type="InterPro" id="IPR006685">
    <property type="entry name" value="MscS_channel_2nd"/>
</dbReference>
<evidence type="ECO:0000313" key="8">
    <source>
        <dbReference type="Proteomes" id="UP000187417"/>
    </source>
</evidence>
<feature type="transmembrane region" description="Helical" evidence="5">
    <location>
        <begin position="79"/>
        <end position="101"/>
    </location>
</feature>
<dbReference type="GO" id="GO:0071470">
    <property type="term" value="P:cellular response to osmotic stress"/>
    <property type="evidence" value="ECO:0007669"/>
    <property type="project" value="InterPro"/>
</dbReference>
<feature type="transmembrane region" description="Helical" evidence="5">
    <location>
        <begin position="35"/>
        <end position="58"/>
    </location>
</feature>
<evidence type="ECO:0000256" key="5">
    <source>
        <dbReference type="SAM" id="Phobius"/>
    </source>
</evidence>
<dbReference type="GO" id="GO:0008381">
    <property type="term" value="F:mechanosensitive monoatomic ion channel activity"/>
    <property type="evidence" value="ECO:0007669"/>
    <property type="project" value="InterPro"/>
</dbReference>
<protein>
    <submittedName>
        <fullName evidence="7">Transporter</fullName>
    </submittedName>
</protein>
<dbReference type="AlphaFoldDB" id="A0A1Q6F3Z5"/>
<dbReference type="InterPro" id="IPR010920">
    <property type="entry name" value="LSM_dom_sf"/>
</dbReference>
<reference evidence="7 8" key="1">
    <citation type="journal article" date="2016" name="Nat. Biotechnol.">
        <title>Measurement of bacterial replication rates in microbial communities.</title>
        <authorList>
            <person name="Brown C.T."/>
            <person name="Olm M.R."/>
            <person name="Thomas B.C."/>
            <person name="Banfield J.F."/>
        </authorList>
    </citation>
    <scope>NUCLEOTIDE SEQUENCE [LARGE SCALE GENOMIC DNA]</scope>
    <source>
        <strain evidence="7">CAG:67_53_122</strain>
    </source>
</reference>
<evidence type="ECO:0000256" key="3">
    <source>
        <dbReference type="ARBA" id="ARBA00022989"/>
    </source>
</evidence>
<dbReference type="Proteomes" id="UP000187417">
    <property type="component" value="Unassembled WGS sequence"/>
</dbReference>
<sequence>MNTNDFALTILFGIKKFLAWIGIPSHMLDKMDELLFLIVIVIIAFIVAGIVHAVLVHLAKKILKRKRVGFFESMFKYGVFRKLTAIIPPLMVSALLPFAFSKDSAWFILSEKITWIYFFIALIISVNAILNTVGDELKKNKQLKNRPMKGFIQIFRVVFYCVVVIVIISILINKSPLNLITGLGAFTAVLMLVFKDTILGLVAGVMISEDDMLRIGDWIEMPQNNINGTVIDISLDVVKVQNFDNTIVTVPPYSLVSGSFINWRGMTDSGGRRIMREYTLKLDYIKPCTPEFLEKMKAFDKELAQFITEKQKQAADGKVANTDNPEGLVNGTIDTNLGLFRAYMSMYLRHHPFVSKELLLMVRTLPPVANGLPVQIYCFSSNKNWPSYESIQAEIMEHFVSVLPAFELYPFQNADARDMILSSYIESAKVDLSTLIGIPWHTTVTQSNPFDVEKQEVQDTHPKA</sequence>
<evidence type="ECO:0000313" key="7">
    <source>
        <dbReference type="EMBL" id="OKY93607.1"/>
    </source>
</evidence>
<dbReference type="PANTHER" id="PTHR30414:SF0">
    <property type="entry name" value="MINICONDUCTANCE MECHANOSENSITIVE CHANNEL YBDG"/>
    <property type="match status" value="1"/>
</dbReference>
<keyword evidence="2 5" id="KW-0812">Transmembrane</keyword>
<name>A0A1Q6F3Z5_9BACT</name>
<evidence type="ECO:0000256" key="4">
    <source>
        <dbReference type="ARBA" id="ARBA00023136"/>
    </source>
</evidence>
<dbReference type="InterPro" id="IPR023408">
    <property type="entry name" value="MscS_beta-dom_sf"/>
</dbReference>
<evidence type="ECO:0000256" key="2">
    <source>
        <dbReference type="ARBA" id="ARBA00022692"/>
    </source>
</evidence>
<dbReference type="Pfam" id="PF00924">
    <property type="entry name" value="MS_channel_2nd"/>
    <property type="match status" value="1"/>
</dbReference>
<keyword evidence="4 5" id="KW-0472">Membrane</keyword>
<evidence type="ECO:0000259" key="6">
    <source>
        <dbReference type="Pfam" id="PF00924"/>
    </source>
</evidence>
<dbReference type="Gene3D" id="2.30.30.60">
    <property type="match status" value="1"/>
</dbReference>
<dbReference type="InterPro" id="IPR030192">
    <property type="entry name" value="YbdG"/>
</dbReference>
<dbReference type="SUPFAM" id="SSF50182">
    <property type="entry name" value="Sm-like ribonucleoproteins"/>
    <property type="match status" value="1"/>
</dbReference>